<dbReference type="SUPFAM" id="SSF47576">
    <property type="entry name" value="Calponin-homology domain, CH-domain"/>
    <property type="match status" value="1"/>
</dbReference>
<dbReference type="Gene3D" id="1.10.418.10">
    <property type="entry name" value="Calponin-like domain"/>
    <property type="match status" value="1"/>
</dbReference>
<organism evidence="2">
    <name type="scientific">Mucor ambiguus</name>
    <dbReference type="NCBI Taxonomy" id="91626"/>
    <lineage>
        <taxon>Eukaryota</taxon>
        <taxon>Fungi</taxon>
        <taxon>Fungi incertae sedis</taxon>
        <taxon>Mucoromycota</taxon>
        <taxon>Mucoromycotina</taxon>
        <taxon>Mucoromycetes</taxon>
        <taxon>Mucorales</taxon>
        <taxon>Mucorineae</taxon>
        <taxon>Mucoraceae</taxon>
        <taxon>Mucor</taxon>
    </lineage>
</organism>
<dbReference type="PANTHER" id="PTHR38702">
    <property type="entry name" value="CALPONIN-HOMOLOGY (CH) DOMAIN-CONTAINING PROTEIN"/>
    <property type="match status" value="1"/>
</dbReference>
<accession>A0A0C9LXL2</accession>
<gene>
    <name evidence="2" type="ORF">MAM1_0328c09722</name>
</gene>
<dbReference type="EMBL" id="DF836617">
    <property type="protein sequence ID" value="GAN10185.1"/>
    <property type="molecule type" value="Genomic_DNA"/>
</dbReference>
<dbReference type="PANTHER" id="PTHR38702:SF1">
    <property type="entry name" value="CALPONIN-HOMOLOGY (CH) DOMAIN-CONTAINING PROTEIN"/>
    <property type="match status" value="1"/>
</dbReference>
<feature type="region of interest" description="Disordered" evidence="1">
    <location>
        <begin position="248"/>
        <end position="267"/>
    </location>
</feature>
<feature type="region of interest" description="Disordered" evidence="1">
    <location>
        <begin position="116"/>
        <end position="142"/>
    </location>
</feature>
<dbReference type="Proteomes" id="UP000053815">
    <property type="component" value="Unassembled WGS sequence"/>
</dbReference>
<evidence type="ECO:0000256" key="1">
    <source>
        <dbReference type="SAM" id="MobiDB-lite"/>
    </source>
</evidence>
<dbReference type="OrthoDB" id="2534759at2759"/>
<feature type="region of interest" description="Disordered" evidence="1">
    <location>
        <begin position="1"/>
        <end position="45"/>
    </location>
</feature>
<reference evidence="2" key="1">
    <citation type="submission" date="2014-09" db="EMBL/GenBank/DDBJ databases">
        <title>Draft genome sequence of an oleaginous Mucoromycotina fungus Mucor ambiguus NBRC6742.</title>
        <authorList>
            <person name="Takeda I."/>
            <person name="Yamane N."/>
            <person name="Morita T."/>
            <person name="Tamano K."/>
            <person name="Machida M."/>
            <person name="Baker S."/>
            <person name="Koike H."/>
        </authorList>
    </citation>
    <scope>NUCLEOTIDE SEQUENCE</scope>
    <source>
        <strain evidence="2">NBRC 6742</strain>
    </source>
</reference>
<sequence>MLQHPLDSPVGPTDPTQHRESQDSFDSFPPLTDDDLSSFERRVSSPIQHNNDSIIRAQSPFGRRYLKPINGIQTKGFARSAQRRSSVLTLGSIERLQNFYAKRDLKVNKGGTLGFQNGPLVEEPDDMDDQLPTPREPPPSWIDLDIETDLDVLLEMCFQDIQTTLATWSMVTGPNRSSSSSASSSHPLADDASSVSSFQILPLLQVVTKMLNSVKNYTVNRHDLSNEAMSKLRHASLALLESMKELENQHRVESEEDGDEEDGSEAGGFLYRSSDFDLLEKERQAIHAYLNVIETHAFNPPHHIGSPPAMFTPEIQALMGKTQILSLTENELEEQQQKQTVGTTVNTKPTTHGIPEWLERGSFVNDSMGKYRVFVLTTSNIDIETHATGRYHALILDNLDGSITQDDVPDPHEDEDAFLQFLADGIVLCNVYNSLVKRSRRPFGLITKIHNDSRRTYRAIENLRFFSAACKFRFEIVFDEFEPSEIARKTDKGLNMLTKCLVAFCDCVISELREQVDSVQRSASINRLR</sequence>
<evidence type="ECO:0000313" key="2">
    <source>
        <dbReference type="EMBL" id="GAN10185.1"/>
    </source>
</evidence>
<evidence type="ECO:0008006" key="4">
    <source>
        <dbReference type="Google" id="ProtNLM"/>
    </source>
</evidence>
<dbReference type="CDD" id="cd00014">
    <property type="entry name" value="CH_SF"/>
    <property type="match status" value="1"/>
</dbReference>
<keyword evidence="3" id="KW-1185">Reference proteome</keyword>
<dbReference type="AlphaFoldDB" id="A0A0C9LXL2"/>
<dbReference type="InterPro" id="IPR036872">
    <property type="entry name" value="CH_dom_sf"/>
</dbReference>
<protein>
    <recommendedName>
        <fullName evidence="4">Calponin-homology (CH) domain-containing protein</fullName>
    </recommendedName>
</protein>
<evidence type="ECO:0000313" key="3">
    <source>
        <dbReference type="Proteomes" id="UP000053815"/>
    </source>
</evidence>
<name>A0A0C9LXL2_9FUNG</name>
<proteinExistence type="predicted"/>
<feature type="compositionally biased region" description="Acidic residues" evidence="1">
    <location>
        <begin position="254"/>
        <end position="264"/>
    </location>
</feature>
<dbReference type="STRING" id="91626.A0A0C9LXL2"/>